<evidence type="ECO:0000313" key="1">
    <source>
        <dbReference type="EMBL" id="KAH8040398.1"/>
    </source>
</evidence>
<name>A0A9J6F0W2_RHIMP</name>
<gene>
    <name evidence="1" type="ORF">HPB51_010178</name>
</gene>
<dbReference type="AlphaFoldDB" id="A0A9J6F0W2"/>
<accession>A0A9J6F0W2</accession>
<keyword evidence="2" id="KW-1185">Reference proteome</keyword>
<evidence type="ECO:0000313" key="2">
    <source>
        <dbReference type="Proteomes" id="UP000821866"/>
    </source>
</evidence>
<sequence>MLPLNRQQYSAAFKWQAILYAELGSNAESEWKFEVSDRLPKTYEEKQRPFLRYMSDLKAKQSFLLGQIGNADQTPIWFDIPSKRTMSKQEDRRVRLLTTGNMHNCFIVMLCCRADSVFPHAASKYHQHPFRRQAAAEAHAVAVTMTAASFFQAS</sequence>
<organism evidence="1 2">
    <name type="scientific">Rhipicephalus microplus</name>
    <name type="common">Cattle tick</name>
    <name type="synonym">Boophilus microplus</name>
    <dbReference type="NCBI Taxonomy" id="6941"/>
    <lineage>
        <taxon>Eukaryota</taxon>
        <taxon>Metazoa</taxon>
        <taxon>Ecdysozoa</taxon>
        <taxon>Arthropoda</taxon>
        <taxon>Chelicerata</taxon>
        <taxon>Arachnida</taxon>
        <taxon>Acari</taxon>
        <taxon>Parasitiformes</taxon>
        <taxon>Ixodida</taxon>
        <taxon>Ixodoidea</taxon>
        <taxon>Ixodidae</taxon>
        <taxon>Rhipicephalinae</taxon>
        <taxon>Rhipicephalus</taxon>
        <taxon>Boophilus</taxon>
    </lineage>
</organism>
<reference evidence="1" key="2">
    <citation type="submission" date="2021-09" db="EMBL/GenBank/DDBJ databases">
        <authorList>
            <person name="Jia N."/>
            <person name="Wang J."/>
            <person name="Shi W."/>
            <person name="Du L."/>
            <person name="Sun Y."/>
            <person name="Zhan W."/>
            <person name="Jiang J."/>
            <person name="Wang Q."/>
            <person name="Zhang B."/>
            <person name="Ji P."/>
            <person name="Sakyi L.B."/>
            <person name="Cui X."/>
            <person name="Yuan T."/>
            <person name="Jiang B."/>
            <person name="Yang W."/>
            <person name="Lam T.T.-Y."/>
            <person name="Chang Q."/>
            <person name="Ding S."/>
            <person name="Wang X."/>
            <person name="Zhu J."/>
            <person name="Ruan X."/>
            <person name="Zhao L."/>
            <person name="Wei J."/>
            <person name="Que T."/>
            <person name="Du C."/>
            <person name="Cheng J."/>
            <person name="Dai P."/>
            <person name="Han X."/>
            <person name="Huang E."/>
            <person name="Gao Y."/>
            <person name="Liu J."/>
            <person name="Shao H."/>
            <person name="Ye R."/>
            <person name="Li L."/>
            <person name="Wei W."/>
            <person name="Wang X."/>
            <person name="Wang C."/>
            <person name="Huo Q."/>
            <person name="Li W."/>
            <person name="Guo W."/>
            <person name="Chen H."/>
            <person name="Chen S."/>
            <person name="Zhou L."/>
            <person name="Zhou L."/>
            <person name="Ni X."/>
            <person name="Tian J."/>
            <person name="Zhou Y."/>
            <person name="Sheng Y."/>
            <person name="Liu T."/>
            <person name="Pan Y."/>
            <person name="Xia L."/>
            <person name="Li J."/>
            <person name="Zhao F."/>
            <person name="Cao W."/>
        </authorList>
    </citation>
    <scope>NUCLEOTIDE SEQUENCE</scope>
    <source>
        <strain evidence="1">Rmic-2018</strain>
        <tissue evidence="1">Larvae</tissue>
    </source>
</reference>
<proteinExistence type="predicted"/>
<comment type="caution">
    <text evidence="1">The sequence shown here is derived from an EMBL/GenBank/DDBJ whole genome shotgun (WGS) entry which is preliminary data.</text>
</comment>
<protein>
    <submittedName>
        <fullName evidence="1">Uncharacterized protein</fullName>
    </submittedName>
</protein>
<dbReference type="EMBL" id="JABSTU010000001">
    <property type="protein sequence ID" value="KAH8040398.1"/>
    <property type="molecule type" value="Genomic_DNA"/>
</dbReference>
<dbReference type="Proteomes" id="UP000821866">
    <property type="component" value="Chromosome 1"/>
</dbReference>
<reference evidence="1" key="1">
    <citation type="journal article" date="2020" name="Cell">
        <title>Large-Scale Comparative Analyses of Tick Genomes Elucidate Their Genetic Diversity and Vector Capacities.</title>
        <authorList>
            <consortium name="Tick Genome and Microbiome Consortium (TIGMIC)"/>
            <person name="Jia N."/>
            <person name="Wang J."/>
            <person name="Shi W."/>
            <person name="Du L."/>
            <person name="Sun Y."/>
            <person name="Zhan W."/>
            <person name="Jiang J.F."/>
            <person name="Wang Q."/>
            <person name="Zhang B."/>
            <person name="Ji P."/>
            <person name="Bell-Sakyi L."/>
            <person name="Cui X.M."/>
            <person name="Yuan T.T."/>
            <person name="Jiang B.G."/>
            <person name="Yang W.F."/>
            <person name="Lam T.T."/>
            <person name="Chang Q.C."/>
            <person name="Ding S.J."/>
            <person name="Wang X.J."/>
            <person name="Zhu J.G."/>
            <person name="Ruan X.D."/>
            <person name="Zhao L."/>
            <person name="Wei J.T."/>
            <person name="Ye R.Z."/>
            <person name="Que T.C."/>
            <person name="Du C.H."/>
            <person name="Zhou Y.H."/>
            <person name="Cheng J.X."/>
            <person name="Dai P.F."/>
            <person name="Guo W.B."/>
            <person name="Han X.H."/>
            <person name="Huang E.J."/>
            <person name="Li L.F."/>
            <person name="Wei W."/>
            <person name="Gao Y.C."/>
            <person name="Liu J.Z."/>
            <person name="Shao H.Z."/>
            <person name="Wang X."/>
            <person name="Wang C.C."/>
            <person name="Yang T.C."/>
            <person name="Huo Q.B."/>
            <person name="Li W."/>
            <person name="Chen H.Y."/>
            <person name="Chen S.E."/>
            <person name="Zhou L.G."/>
            <person name="Ni X.B."/>
            <person name="Tian J.H."/>
            <person name="Sheng Y."/>
            <person name="Liu T."/>
            <person name="Pan Y.S."/>
            <person name="Xia L.Y."/>
            <person name="Li J."/>
            <person name="Zhao F."/>
            <person name="Cao W.C."/>
        </authorList>
    </citation>
    <scope>NUCLEOTIDE SEQUENCE</scope>
    <source>
        <strain evidence="1">Rmic-2018</strain>
    </source>
</reference>